<comment type="caution">
    <text evidence="2">The sequence shown here is derived from an EMBL/GenBank/DDBJ whole genome shotgun (WGS) entry which is preliminary data.</text>
</comment>
<dbReference type="Pfam" id="PF03551">
    <property type="entry name" value="PadR"/>
    <property type="match status" value="1"/>
</dbReference>
<dbReference type="PANTHER" id="PTHR43252:SF2">
    <property type="entry name" value="TRANSCRIPTION REGULATOR, PADR-LIKE FAMILY"/>
    <property type="match status" value="1"/>
</dbReference>
<evidence type="ECO:0000313" key="2">
    <source>
        <dbReference type="EMBL" id="MBC6469990.1"/>
    </source>
</evidence>
<protein>
    <submittedName>
        <fullName evidence="2">PadR family transcriptional regulator</fullName>
    </submittedName>
</protein>
<dbReference type="Gene3D" id="1.10.10.10">
    <property type="entry name" value="Winged helix-like DNA-binding domain superfamily/Winged helix DNA-binding domain"/>
    <property type="match status" value="1"/>
</dbReference>
<proteinExistence type="predicted"/>
<dbReference type="InterPro" id="IPR011991">
    <property type="entry name" value="ArsR-like_HTH"/>
</dbReference>
<dbReference type="RefSeq" id="WP_187247030.1">
    <property type="nucleotide sequence ID" value="NZ_BAAAOK010000017.1"/>
</dbReference>
<name>A0ABR7LZT4_9ACTN</name>
<feature type="domain" description="Transcription regulator PadR N-terminal" evidence="1">
    <location>
        <begin position="87"/>
        <end position="155"/>
    </location>
</feature>
<dbReference type="InterPro" id="IPR036390">
    <property type="entry name" value="WH_DNA-bd_sf"/>
</dbReference>
<sequence length="234" mass="25156">MTRTQGGPGEPWGDFAEQAMRLGKAVAGMAAHTERRMHGRAHGMRGPFPPNFGPFGAAFGGPGPWGRGGPWGGRGPKAKRGDVRAAILSLLAEEPRNGYQIIQEINERSHGAWKPSPGAVYPALQQLADEGLIRGEEGDGRRTFHLTDAGRAYVDEHPEEVTAPWEAMTAEVDGDVVDLFKEAAQMGTALMQVVHAGSRGQVAEARRVVAETRRRLYGILAEDQAEGDDLDGRA</sequence>
<keyword evidence="3" id="KW-1185">Reference proteome</keyword>
<dbReference type="InterPro" id="IPR036388">
    <property type="entry name" value="WH-like_DNA-bd_sf"/>
</dbReference>
<evidence type="ECO:0000313" key="3">
    <source>
        <dbReference type="Proteomes" id="UP000805614"/>
    </source>
</evidence>
<dbReference type="Proteomes" id="UP000805614">
    <property type="component" value="Unassembled WGS sequence"/>
</dbReference>
<organism evidence="2 3">
    <name type="scientific">Actinomadura alba</name>
    <dbReference type="NCBI Taxonomy" id="406431"/>
    <lineage>
        <taxon>Bacteria</taxon>
        <taxon>Bacillati</taxon>
        <taxon>Actinomycetota</taxon>
        <taxon>Actinomycetes</taxon>
        <taxon>Streptosporangiales</taxon>
        <taxon>Thermomonosporaceae</taxon>
        <taxon>Actinomadura</taxon>
    </lineage>
</organism>
<gene>
    <name evidence="2" type="ORF">HKK74_31525</name>
</gene>
<dbReference type="InterPro" id="IPR005149">
    <property type="entry name" value="Tscrpt_reg_PadR_N"/>
</dbReference>
<evidence type="ECO:0000259" key="1">
    <source>
        <dbReference type="Pfam" id="PF03551"/>
    </source>
</evidence>
<dbReference type="PANTHER" id="PTHR43252">
    <property type="entry name" value="TRANSCRIPTIONAL REGULATOR YQJI"/>
    <property type="match status" value="1"/>
</dbReference>
<dbReference type="EMBL" id="JABVEC010000034">
    <property type="protein sequence ID" value="MBC6469990.1"/>
    <property type="molecule type" value="Genomic_DNA"/>
</dbReference>
<reference evidence="2 3" key="1">
    <citation type="submission" date="2020-06" db="EMBL/GenBank/DDBJ databases">
        <title>Actinomadura xiongansis sp. nov., isolated from soil of Baiyangdian.</title>
        <authorList>
            <person name="Zhang X."/>
        </authorList>
    </citation>
    <scope>NUCLEOTIDE SEQUENCE [LARGE SCALE GENOMIC DNA]</scope>
    <source>
        <strain evidence="2 3">HBUM206468</strain>
    </source>
</reference>
<dbReference type="SUPFAM" id="SSF46785">
    <property type="entry name" value="Winged helix' DNA-binding domain"/>
    <property type="match status" value="1"/>
</dbReference>
<dbReference type="CDD" id="cd00090">
    <property type="entry name" value="HTH_ARSR"/>
    <property type="match status" value="1"/>
</dbReference>
<accession>A0ABR7LZT4</accession>